<dbReference type="EMBL" id="JBHTCG010000017">
    <property type="protein sequence ID" value="MFC7385260.1"/>
    <property type="molecule type" value="Genomic_DNA"/>
</dbReference>
<feature type="compositionally biased region" description="Low complexity" evidence="1">
    <location>
        <begin position="30"/>
        <end position="45"/>
    </location>
</feature>
<comment type="caution">
    <text evidence="2">The sequence shown here is derived from an EMBL/GenBank/DDBJ whole genome shotgun (WGS) entry which is preliminary data.</text>
</comment>
<evidence type="ECO:0000313" key="2">
    <source>
        <dbReference type="EMBL" id="MFC7385260.1"/>
    </source>
</evidence>
<proteinExistence type="predicted"/>
<sequence length="80" mass="8228">MSTSSGKERSGHLEQEESGHVERDTGGASGAPSTPAAEGSAAAGGVPHGMPFGSRASEGETEISDAERERLKELNPDDFE</sequence>
<gene>
    <name evidence="2" type="ORF">ACFQSB_23835</name>
</gene>
<evidence type="ECO:0000313" key="3">
    <source>
        <dbReference type="Proteomes" id="UP001596496"/>
    </source>
</evidence>
<feature type="compositionally biased region" description="Basic and acidic residues" evidence="1">
    <location>
        <begin position="65"/>
        <end position="80"/>
    </location>
</feature>
<name>A0ABW2PB91_9ACTN</name>
<reference evidence="3" key="1">
    <citation type="journal article" date="2019" name="Int. J. Syst. Evol. Microbiol.">
        <title>The Global Catalogue of Microorganisms (GCM) 10K type strain sequencing project: providing services to taxonomists for standard genome sequencing and annotation.</title>
        <authorList>
            <consortium name="The Broad Institute Genomics Platform"/>
            <consortium name="The Broad Institute Genome Sequencing Center for Infectious Disease"/>
            <person name="Wu L."/>
            <person name="Ma J."/>
        </authorList>
    </citation>
    <scope>NUCLEOTIDE SEQUENCE [LARGE SCALE GENOMIC DNA]</scope>
    <source>
        <strain evidence="3">CECT 7649</strain>
    </source>
</reference>
<protein>
    <submittedName>
        <fullName evidence="2">Uncharacterized protein</fullName>
    </submittedName>
</protein>
<dbReference type="Proteomes" id="UP001596496">
    <property type="component" value="Unassembled WGS sequence"/>
</dbReference>
<organism evidence="2 3">
    <name type="scientific">Sphaerisporangium rhizosphaerae</name>
    <dbReference type="NCBI Taxonomy" id="2269375"/>
    <lineage>
        <taxon>Bacteria</taxon>
        <taxon>Bacillati</taxon>
        <taxon>Actinomycetota</taxon>
        <taxon>Actinomycetes</taxon>
        <taxon>Streptosporangiales</taxon>
        <taxon>Streptosporangiaceae</taxon>
        <taxon>Sphaerisporangium</taxon>
    </lineage>
</organism>
<feature type="compositionally biased region" description="Basic and acidic residues" evidence="1">
    <location>
        <begin position="1"/>
        <end position="25"/>
    </location>
</feature>
<evidence type="ECO:0000256" key="1">
    <source>
        <dbReference type="SAM" id="MobiDB-lite"/>
    </source>
</evidence>
<accession>A0ABW2PB91</accession>
<feature type="region of interest" description="Disordered" evidence="1">
    <location>
        <begin position="1"/>
        <end position="80"/>
    </location>
</feature>
<keyword evidence="3" id="KW-1185">Reference proteome</keyword>
<dbReference type="RefSeq" id="WP_380829202.1">
    <property type="nucleotide sequence ID" value="NZ_JBHTCG010000017.1"/>
</dbReference>